<reference evidence="2 3" key="1">
    <citation type="submission" date="2024-04" db="EMBL/GenBank/DDBJ databases">
        <authorList>
            <person name="Waldvogel A.-M."/>
            <person name="Schoenle A."/>
        </authorList>
    </citation>
    <scope>NUCLEOTIDE SEQUENCE [LARGE SCALE GENOMIC DNA]</scope>
</reference>
<feature type="region of interest" description="Disordered" evidence="1">
    <location>
        <begin position="60"/>
        <end position="86"/>
    </location>
</feature>
<evidence type="ECO:0000313" key="3">
    <source>
        <dbReference type="Proteomes" id="UP001497482"/>
    </source>
</evidence>
<name>A0AAV2JRW9_KNICA</name>
<organism evidence="2 3">
    <name type="scientific">Knipowitschia caucasica</name>
    <name type="common">Caucasian dwarf goby</name>
    <name type="synonym">Pomatoschistus caucasicus</name>
    <dbReference type="NCBI Taxonomy" id="637954"/>
    <lineage>
        <taxon>Eukaryota</taxon>
        <taxon>Metazoa</taxon>
        <taxon>Chordata</taxon>
        <taxon>Craniata</taxon>
        <taxon>Vertebrata</taxon>
        <taxon>Euteleostomi</taxon>
        <taxon>Actinopterygii</taxon>
        <taxon>Neopterygii</taxon>
        <taxon>Teleostei</taxon>
        <taxon>Neoteleostei</taxon>
        <taxon>Acanthomorphata</taxon>
        <taxon>Gobiaria</taxon>
        <taxon>Gobiiformes</taxon>
        <taxon>Gobioidei</taxon>
        <taxon>Gobiidae</taxon>
        <taxon>Gobiinae</taxon>
        <taxon>Knipowitschia</taxon>
    </lineage>
</organism>
<evidence type="ECO:0000256" key="1">
    <source>
        <dbReference type="SAM" id="MobiDB-lite"/>
    </source>
</evidence>
<evidence type="ECO:0000313" key="2">
    <source>
        <dbReference type="EMBL" id="CAL1577999.1"/>
    </source>
</evidence>
<protein>
    <submittedName>
        <fullName evidence="2">Uncharacterized protein</fullName>
    </submittedName>
</protein>
<dbReference type="EMBL" id="OZ035835">
    <property type="protein sequence ID" value="CAL1577999.1"/>
    <property type="molecule type" value="Genomic_DNA"/>
</dbReference>
<sequence length="112" mass="12511">MLWVVGQRHNSSASALATDTTTLSADKTYLPGHGTTQSSYRHKEAGNRLFRSVNTRLCSTLGSGGTRDRDGHRSDPDSHRTDRPHTLHAWSNSVRSLLQIEINTMDYLDVPY</sequence>
<feature type="compositionally biased region" description="Basic and acidic residues" evidence="1">
    <location>
        <begin position="66"/>
        <end position="85"/>
    </location>
</feature>
<dbReference type="Proteomes" id="UP001497482">
    <property type="component" value="Chromosome 13"/>
</dbReference>
<gene>
    <name evidence="2" type="ORF">KC01_LOCUS9237</name>
</gene>
<proteinExistence type="predicted"/>
<keyword evidence="3" id="KW-1185">Reference proteome</keyword>
<dbReference type="AlphaFoldDB" id="A0AAV2JRW9"/>
<accession>A0AAV2JRW9</accession>